<dbReference type="Proteomes" id="UP001056120">
    <property type="component" value="Linkage Group LG10"/>
</dbReference>
<proteinExistence type="predicted"/>
<sequence length="85" mass="9477">MAVQSTTSKTKEEQLQVVRVVREIVAVETIISSGSAVRTIVRVVRGIVPPPPLVKQSGDGLRAWSLETIKHAATEQRKWETWVEQ</sequence>
<dbReference type="EMBL" id="CM042027">
    <property type="protein sequence ID" value="KAI3803134.1"/>
    <property type="molecule type" value="Genomic_DNA"/>
</dbReference>
<gene>
    <name evidence="1" type="ORF">L1987_31283</name>
</gene>
<comment type="caution">
    <text evidence="1">The sequence shown here is derived from an EMBL/GenBank/DDBJ whole genome shotgun (WGS) entry which is preliminary data.</text>
</comment>
<name>A0ACB9I551_9ASTR</name>
<keyword evidence="2" id="KW-1185">Reference proteome</keyword>
<protein>
    <submittedName>
        <fullName evidence="1">Uncharacterized protein</fullName>
    </submittedName>
</protein>
<organism evidence="1 2">
    <name type="scientific">Smallanthus sonchifolius</name>
    <dbReference type="NCBI Taxonomy" id="185202"/>
    <lineage>
        <taxon>Eukaryota</taxon>
        <taxon>Viridiplantae</taxon>
        <taxon>Streptophyta</taxon>
        <taxon>Embryophyta</taxon>
        <taxon>Tracheophyta</taxon>
        <taxon>Spermatophyta</taxon>
        <taxon>Magnoliopsida</taxon>
        <taxon>eudicotyledons</taxon>
        <taxon>Gunneridae</taxon>
        <taxon>Pentapetalae</taxon>
        <taxon>asterids</taxon>
        <taxon>campanulids</taxon>
        <taxon>Asterales</taxon>
        <taxon>Asteraceae</taxon>
        <taxon>Asteroideae</taxon>
        <taxon>Heliantheae alliance</taxon>
        <taxon>Millerieae</taxon>
        <taxon>Smallanthus</taxon>
    </lineage>
</organism>
<reference evidence="1 2" key="2">
    <citation type="journal article" date="2022" name="Mol. Ecol. Resour.">
        <title>The genomes of chicory, endive, great burdock and yacon provide insights into Asteraceae paleo-polyploidization history and plant inulin production.</title>
        <authorList>
            <person name="Fan W."/>
            <person name="Wang S."/>
            <person name="Wang H."/>
            <person name="Wang A."/>
            <person name="Jiang F."/>
            <person name="Liu H."/>
            <person name="Zhao H."/>
            <person name="Xu D."/>
            <person name="Zhang Y."/>
        </authorList>
    </citation>
    <scope>NUCLEOTIDE SEQUENCE [LARGE SCALE GENOMIC DNA]</scope>
    <source>
        <strain evidence="2">cv. Yunnan</strain>
        <tissue evidence="1">Leaves</tissue>
    </source>
</reference>
<reference evidence="2" key="1">
    <citation type="journal article" date="2022" name="Mol. Ecol. Resour.">
        <title>The genomes of chicory, endive, great burdock and yacon provide insights into Asteraceae palaeo-polyploidization history and plant inulin production.</title>
        <authorList>
            <person name="Fan W."/>
            <person name="Wang S."/>
            <person name="Wang H."/>
            <person name="Wang A."/>
            <person name="Jiang F."/>
            <person name="Liu H."/>
            <person name="Zhao H."/>
            <person name="Xu D."/>
            <person name="Zhang Y."/>
        </authorList>
    </citation>
    <scope>NUCLEOTIDE SEQUENCE [LARGE SCALE GENOMIC DNA]</scope>
    <source>
        <strain evidence="2">cv. Yunnan</strain>
    </source>
</reference>
<evidence type="ECO:0000313" key="2">
    <source>
        <dbReference type="Proteomes" id="UP001056120"/>
    </source>
</evidence>
<accession>A0ACB9I551</accession>
<evidence type="ECO:0000313" key="1">
    <source>
        <dbReference type="EMBL" id="KAI3803134.1"/>
    </source>
</evidence>